<dbReference type="Proteomes" id="UP000316282">
    <property type="component" value="Unassembled WGS sequence"/>
</dbReference>
<accession>A0A502LM24</accession>
<dbReference type="GO" id="GO:0003700">
    <property type="term" value="F:DNA-binding transcription factor activity"/>
    <property type="evidence" value="ECO:0007669"/>
    <property type="project" value="InterPro"/>
</dbReference>
<evidence type="ECO:0000313" key="1">
    <source>
        <dbReference type="EMBL" id="TPH22743.1"/>
    </source>
</evidence>
<gene>
    <name evidence="1" type="ORF">EUX52_02850</name>
</gene>
<sequence length="286" mass="32858">MKTFPLSERQTKYFIDLAKNSKSGFIGVSWYEPERKWKATITSNAQLFTLGLFDDPVKAAVVRDNKAVELWGANAVTNDGLGLFKKEERHFWVPDEENLQKRINNCLPRHLQYFGRKLFGLVTFAREKGITFQEAIKHQSELNSLSKKDRAKIITRLEREKLIYIDKQNNNSVDKNNIYSISYQPKKLIKEQKMSVKKDTSITLEKANSLEHKSPEELAAMAQELLKLSEAKKQEIANGDVLKKQIRPLILACFQAKGKVERSLNELLDVTTELDNSLNALRDAMK</sequence>
<dbReference type="Gene3D" id="3.30.730.10">
    <property type="entry name" value="AP2/ERF domain"/>
    <property type="match status" value="1"/>
</dbReference>
<evidence type="ECO:0000313" key="2">
    <source>
        <dbReference type="Proteomes" id="UP000316282"/>
    </source>
</evidence>
<dbReference type="InterPro" id="IPR016177">
    <property type="entry name" value="DNA-bd_dom_sf"/>
</dbReference>
<dbReference type="InterPro" id="IPR036955">
    <property type="entry name" value="AP2/ERF_dom_sf"/>
</dbReference>
<protein>
    <submittedName>
        <fullName evidence="1">DNA-binding protein</fullName>
    </submittedName>
</protein>
<organism evidence="1 2">
    <name type="scientific">Haemophilus haemolyticus</name>
    <dbReference type="NCBI Taxonomy" id="726"/>
    <lineage>
        <taxon>Bacteria</taxon>
        <taxon>Pseudomonadati</taxon>
        <taxon>Pseudomonadota</taxon>
        <taxon>Gammaproteobacteria</taxon>
        <taxon>Pasteurellales</taxon>
        <taxon>Pasteurellaceae</taxon>
        <taxon>Haemophilus</taxon>
    </lineage>
</organism>
<dbReference type="SUPFAM" id="SSF54171">
    <property type="entry name" value="DNA-binding domain"/>
    <property type="match status" value="1"/>
</dbReference>
<reference evidence="1 2" key="1">
    <citation type="submission" date="2019-01" db="EMBL/GenBank/DDBJ databases">
        <title>Comparative genomic analysis identifies haemin-independent Haemophilus haemolyticus: a formal re-classification of Haemophilus intermedius.</title>
        <authorList>
            <person name="Harris T.M."/>
            <person name="Price E.P."/>
            <person name="Sarovich D.S."/>
            <person name="Norskov-Lauritsen N."/>
            <person name="Beissbarth J."/>
            <person name="Chang A.B."/>
            <person name="Smith-Vaughan H.C."/>
        </authorList>
    </citation>
    <scope>NUCLEOTIDE SEQUENCE [LARGE SCALE GENOMIC DNA]</scope>
    <source>
        <strain evidence="1 2">60982 B Hi-1</strain>
    </source>
</reference>
<dbReference type="GO" id="GO:0003677">
    <property type="term" value="F:DNA binding"/>
    <property type="evidence" value="ECO:0007669"/>
    <property type="project" value="UniProtKB-KW"/>
</dbReference>
<dbReference type="EMBL" id="SDPD01000004">
    <property type="protein sequence ID" value="TPH22743.1"/>
    <property type="molecule type" value="Genomic_DNA"/>
</dbReference>
<comment type="caution">
    <text evidence="1">The sequence shown here is derived from an EMBL/GenBank/DDBJ whole genome shotgun (WGS) entry which is preliminary data.</text>
</comment>
<proteinExistence type="predicted"/>
<dbReference type="AlphaFoldDB" id="A0A502LM24"/>
<keyword evidence="1" id="KW-0238">DNA-binding</keyword>
<dbReference type="RefSeq" id="WP_140527115.1">
    <property type="nucleotide sequence ID" value="NZ_SDPD01000004.1"/>
</dbReference>
<name>A0A502LM24_HAEHA</name>